<sequence>MYNTTKGQLITIWVFGLFLWVVTFFCGVYSYSSIFDKIWLFLFLVIPFIVVFYTIGWRNCQKRSLKHREREKARARERERERIRWSSAREFY</sequence>
<dbReference type="EMBL" id="LAZR01055132">
    <property type="protein sequence ID" value="KKK77069.1"/>
    <property type="molecule type" value="Genomic_DNA"/>
</dbReference>
<keyword evidence="2" id="KW-0472">Membrane</keyword>
<feature type="transmembrane region" description="Helical" evidence="2">
    <location>
        <begin position="38"/>
        <end position="57"/>
    </location>
</feature>
<keyword evidence="2" id="KW-1133">Transmembrane helix</keyword>
<feature type="compositionally biased region" description="Basic and acidic residues" evidence="1">
    <location>
        <begin position="70"/>
        <end position="84"/>
    </location>
</feature>
<organism evidence="3">
    <name type="scientific">marine sediment metagenome</name>
    <dbReference type="NCBI Taxonomy" id="412755"/>
    <lineage>
        <taxon>unclassified sequences</taxon>
        <taxon>metagenomes</taxon>
        <taxon>ecological metagenomes</taxon>
    </lineage>
</organism>
<name>A0A0F9AF24_9ZZZZ</name>
<comment type="caution">
    <text evidence="3">The sequence shown here is derived from an EMBL/GenBank/DDBJ whole genome shotgun (WGS) entry which is preliminary data.</text>
</comment>
<gene>
    <name evidence="3" type="ORF">LCGC14_2857310</name>
</gene>
<proteinExistence type="predicted"/>
<reference evidence="3" key="1">
    <citation type="journal article" date="2015" name="Nature">
        <title>Complex archaea that bridge the gap between prokaryotes and eukaryotes.</title>
        <authorList>
            <person name="Spang A."/>
            <person name="Saw J.H."/>
            <person name="Jorgensen S.L."/>
            <person name="Zaremba-Niedzwiedzka K."/>
            <person name="Martijn J."/>
            <person name="Lind A.E."/>
            <person name="van Eijk R."/>
            <person name="Schleper C."/>
            <person name="Guy L."/>
            <person name="Ettema T.J."/>
        </authorList>
    </citation>
    <scope>NUCLEOTIDE SEQUENCE</scope>
</reference>
<accession>A0A0F9AF24</accession>
<evidence type="ECO:0000256" key="1">
    <source>
        <dbReference type="SAM" id="MobiDB-lite"/>
    </source>
</evidence>
<evidence type="ECO:0000256" key="2">
    <source>
        <dbReference type="SAM" id="Phobius"/>
    </source>
</evidence>
<protein>
    <submittedName>
        <fullName evidence="3">Uncharacterized protein</fullName>
    </submittedName>
</protein>
<dbReference type="AlphaFoldDB" id="A0A0F9AF24"/>
<evidence type="ECO:0000313" key="3">
    <source>
        <dbReference type="EMBL" id="KKK77069.1"/>
    </source>
</evidence>
<keyword evidence="2" id="KW-0812">Transmembrane</keyword>
<feature type="region of interest" description="Disordered" evidence="1">
    <location>
        <begin position="70"/>
        <end position="92"/>
    </location>
</feature>
<feature type="transmembrane region" description="Helical" evidence="2">
    <location>
        <begin position="12"/>
        <end position="32"/>
    </location>
</feature>